<feature type="chain" id="PRO_5039706988" description="DUF2330 domain-containing protein" evidence="2">
    <location>
        <begin position="20"/>
        <end position="341"/>
    </location>
</feature>
<keyword evidence="4" id="KW-1185">Reference proteome</keyword>
<dbReference type="Pfam" id="PF10092">
    <property type="entry name" value="DUF2330"/>
    <property type="match status" value="1"/>
</dbReference>
<keyword evidence="2" id="KW-0732">Signal</keyword>
<dbReference type="Proteomes" id="UP000467249">
    <property type="component" value="Chromosome"/>
</dbReference>
<keyword evidence="1" id="KW-0812">Transmembrane</keyword>
<evidence type="ECO:0000256" key="1">
    <source>
        <dbReference type="SAM" id="Phobius"/>
    </source>
</evidence>
<reference evidence="3 4" key="1">
    <citation type="journal article" date="2019" name="Emerg. Microbes Infect.">
        <title>Comprehensive subspecies identification of 175 nontuberculous mycobacteria species based on 7547 genomic profiles.</title>
        <authorList>
            <person name="Matsumoto Y."/>
            <person name="Kinjo T."/>
            <person name="Motooka D."/>
            <person name="Nabeya D."/>
            <person name="Jung N."/>
            <person name="Uechi K."/>
            <person name="Horii T."/>
            <person name="Iida T."/>
            <person name="Fujita J."/>
            <person name="Nakamura S."/>
        </authorList>
    </citation>
    <scope>NUCLEOTIDE SEQUENCE [LARGE SCALE GENOMIC DNA]</scope>
    <source>
        <strain evidence="3 4">JCM 30275</strain>
    </source>
</reference>
<evidence type="ECO:0000313" key="3">
    <source>
        <dbReference type="EMBL" id="BBZ75588.1"/>
    </source>
</evidence>
<dbReference type="EMBL" id="AP022620">
    <property type="protein sequence ID" value="BBZ75588.1"/>
    <property type="molecule type" value="Genomic_DNA"/>
</dbReference>
<feature type="transmembrane region" description="Helical" evidence="1">
    <location>
        <begin position="310"/>
        <end position="333"/>
    </location>
</feature>
<feature type="signal peptide" evidence="2">
    <location>
        <begin position="1"/>
        <end position="19"/>
    </location>
</feature>
<dbReference type="AlphaFoldDB" id="A0A6N4W4X9"/>
<name>A0A6N4W4X9_9MYCO</name>
<evidence type="ECO:0000256" key="2">
    <source>
        <dbReference type="SAM" id="SignalP"/>
    </source>
</evidence>
<dbReference type="PROSITE" id="PS51257">
    <property type="entry name" value="PROKAR_LIPOPROTEIN"/>
    <property type="match status" value="1"/>
</dbReference>
<organism evidence="3 4">
    <name type="scientific">Mycolicibacterium anyangense</name>
    <dbReference type="NCBI Taxonomy" id="1431246"/>
    <lineage>
        <taxon>Bacteria</taxon>
        <taxon>Bacillati</taxon>
        <taxon>Actinomycetota</taxon>
        <taxon>Actinomycetes</taxon>
        <taxon>Mycobacteriales</taxon>
        <taxon>Mycobacteriaceae</taxon>
        <taxon>Mycolicibacterium</taxon>
    </lineage>
</organism>
<dbReference type="InterPro" id="IPR019283">
    <property type="entry name" value="DUF2330"/>
</dbReference>
<dbReference type="KEGG" id="many:MANY_09250"/>
<gene>
    <name evidence="3" type="ORF">MANY_09250</name>
</gene>
<protein>
    <recommendedName>
        <fullName evidence="5">DUF2330 domain-containing protein</fullName>
    </recommendedName>
</protein>
<evidence type="ECO:0000313" key="4">
    <source>
        <dbReference type="Proteomes" id="UP000467249"/>
    </source>
</evidence>
<evidence type="ECO:0008006" key="5">
    <source>
        <dbReference type="Google" id="ProtNLM"/>
    </source>
</evidence>
<keyword evidence="1" id="KW-0472">Membrane</keyword>
<dbReference type="RefSeq" id="WP_163803172.1">
    <property type="nucleotide sequence ID" value="NZ_AP022620.1"/>
</dbReference>
<accession>A0A6N4W4X9</accession>
<keyword evidence="1" id="KW-1133">Transmembrane helix</keyword>
<sequence length="341" mass="35441">MRAIRLVAAALLAATTLVGGPGGPAGACACGGIVSPDMAAKVTGEQALVTLHGGTESIVMALDVQSIADNAGLIVPTPAPATATTADPGLFGELARLTAPKVEPGAPSGAGLDEVGAGPGAAPTVIAQVQLGPLEATTLTGGDPSGVRGWLDGHGYRMRPEVTAQLDPYLRQGWSFVAMRLTGTTPLRGQLDPVQLDFRSDRLVYPMRMSAAAKDTQYVTVYTLAEHRMQRTDADANRQAVRVDYAGSVRGRTGDPALTEFSATNPYLTKISTTITDPAAIGTDFTFGPATTDDPYQQVIRSERPHDDTALQLAVGASVLVVVLAVVVAVGWIRRHRRAAP</sequence>
<proteinExistence type="predicted"/>